<evidence type="ECO:0000259" key="1">
    <source>
        <dbReference type="Pfam" id="PF11716"/>
    </source>
</evidence>
<gene>
    <name evidence="2" type="ORF">MAUB_23840</name>
</gene>
<name>A0ABN5YRZ2_9MYCO</name>
<dbReference type="Pfam" id="PF11716">
    <property type="entry name" value="MDMPI_N"/>
    <property type="match status" value="1"/>
</dbReference>
<feature type="domain" description="Mycothiol-dependent maleylpyruvate isomerase metal-binding" evidence="1">
    <location>
        <begin position="9"/>
        <end position="52"/>
    </location>
</feature>
<dbReference type="InterPro" id="IPR034660">
    <property type="entry name" value="DinB/YfiT-like"/>
</dbReference>
<evidence type="ECO:0000313" key="3">
    <source>
        <dbReference type="Proteomes" id="UP000465609"/>
    </source>
</evidence>
<sequence length="99" mass="10753">MVAAMDLARLERRDLVEFLGGLTTQQWEQPSLCTGWRVRDVVGHIIGYDELTGAQTVREFLRGGLFPPRINAAVRARTGSLWAGGSPADGDGRAALCAR</sequence>
<dbReference type="SUPFAM" id="SSF109854">
    <property type="entry name" value="DinB/YfiT-like putative metalloenzymes"/>
    <property type="match status" value="1"/>
</dbReference>
<protein>
    <recommendedName>
        <fullName evidence="1">Mycothiol-dependent maleylpyruvate isomerase metal-binding domain-containing protein</fullName>
    </recommendedName>
</protein>
<dbReference type="InterPro" id="IPR024344">
    <property type="entry name" value="MDMPI_metal-binding"/>
</dbReference>
<proteinExistence type="predicted"/>
<dbReference type="Proteomes" id="UP000465609">
    <property type="component" value="Chromosome"/>
</dbReference>
<reference evidence="2 3" key="1">
    <citation type="journal article" date="2019" name="Emerg. Microbes Infect.">
        <title>Comprehensive subspecies identification of 175 nontuberculous mycobacteria species based on 7547 genomic profiles.</title>
        <authorList>
            <person name="Matsumoto Y."/>
            <person name="Kinjo T."/>
            <person name="Motooka D."/>
            <person name="Nabeya D."/>
            <person name="Jung N."/>
            <person name="Uechi K."/>
            <person name="Horii T."/>
            <person name="Iida T."/>
            <person name="Fujita J."/>
            <person name="Nakamura S."/>
        </authorList>
    </citation>
    <scope>NUCLEOTIDE SEQUENCE [LARGE SCALE GENOMIC DNA]</scope>
    <source>
        <strain evidence="2 3">JCM 15296</strain>
    </source>
</reference>
<keyword evidence="3" id="KW-1185">Reference proteome</keyword>
<dbReference type="Gene3D" id="1.20.120.450">
    <property type="entry name" value="dinb family like domain"/>
    <property type="match status" value="1"/>
</dbReference>
<dbReference type="EMBL" id="AP022577">
    <property type="protein sequence ID" value="BBX84511.1"/>
    <property type="molecule type" value="Genomic_DNA"/>
</dbReference>
<accession>A0ABN5YRZ2</accession>
<organism evidence="2 3">
    <name type="scientific">Mycolicibacterium aubagnense</name>
    <dbReference type="NCBI Taxonomy" id="319707"/>
    <lineage>
        <taxon>Bacteria</taxon>
        <taxon>Bacillati</taxon>
        <taxon>Actinomycetota</taxon>
        <taxon>Actinomycetes</taxon>
        <taxon>Mycobacteriales</taxon>
        <taxon>Mycobacteriaceae</taxon>
        <taxon>Mycolicibacterium</taxon>
    </lineage>
</organism>
<evidence type="ECO:0000313" key="2">
    <source>
        <dbReference type="EMBL" id="BBX84511.1"/>
    </source>
</evidence>